<accession>A0A413Q306</accession>
<gene>
    <name evidence="2" type="ORF">DW967_16110</name>
    <name evidence="1" type="ORF">DWX06_15075</name>
</gene>
<dbReference type="Gene3D" id="3.40.50.2300">
    <property type="match status" value="1"/>
</dbReference>
<evidence type="ECO:0000313" key="3">
    <source>
        <dbReference type="Proteomes" id="UP000283721"/>
    </source>
</evidence>
<protein>
    <submittedName>
        <fullName evidence="2">Response regulator</fullName>
    </submittedName>
</protein>
<dbReference type="AlphaFoldDB" id="A0A413Q306"/>
<dbReference type="Proteomes" id="UP000283721">
    <property type="component" value="Unassembled WGS sequence"/>
</dbReference>
<comment type="caution">
    <text evidence="2">The sequence shown here is derived from an EMBL/GenBank/DDBJ whole genome shotgun (WGS) entry which is preliminary data.</text>
</comment>
<dbReference type="InterPro" id="IPR011006">
    <property type="entry name" value="CheY-like_superfamily"/>
</dbReference>
<evidence type="ECO:0000313" key="4">
    <source>
        <dbReference type="Proteomes" id="UP000284296"/>
    </source>
</evidence>
<organism evidence="2 3">
    <name type="scientific">Agathobacter rectalis</name>
    <dbReference type="NCBI Taxonomy" id="39491"/>
    <lineage>
        <taxon>Bacteria</taxon>
        <taxon>Bacillati</taxon>
        <taxon>Bacillota</taxon>
        <taxon>Clostridia</taxon>
        <taxon>Lachnospirales</taxon>
        <taxon>Lachnospiraceae</taxon>
        <taxon>Agathobacter</taxon>
    </lineage>
</organism>
<dbReference type="SUPFAM" id="SSF52172">
    <property type="entry name" value="CheY-like"/>
    <property type="match status" value="1"/>
</dbReference>
<reference evidence="3 4" key="1">
    <citation type="submission" date="2018-08" db="EMBL/GenBank/DDBJ databases">
        <title>A genome reference for cultivated species of the human gut microbiota.</title>
        <authorList>
            <person name="Zou Y."/>
            <person name="Xue W."/>
            <person name="Luo G."/>
        </authorList>
    </citation>
    <scope>NUCLEOTIDE SEQUENCE [LARGE SCALE GENOMIC DNA]</scope>
    <source>
        <strain evidence="1 4">AF18-16LB</strain>
        <strain evidence="2 3">AM47-6BH</strain>
    </source>
</reference>
<proteinExistence type="predicted"/>
<dbReference type="RefSeq" id="WP_118004847.1">
    <property type="nucleotide sequence ID" value="NZ_JAQDCR010000030.1"/>
</dbReference>
<sequence>MQILLIEDNSNKLKQIKRVLTEIYPESNIEEAYSFNSGVRKVYENKWNLIILDMSLPTYDITHTESGGDKKPVAGKNIMKRMLNRKIIVPVVIITQFETFDDDRISLNSLNAEFQDGFKEIWKGTVFYGNDDWSIDLKEILDKI</sequence>
<name>A0A413Q306_9FIRM</name>
<dbReference type="Proteomes" id="UP000284296">
    <property type="component" value="Unassembled WGS sequence"/>
</dbReference>
<evidence type="ECO:0000313" key="2">
    <source>
        <dbReference type="EMBL" id="RGZ88074.1"/>
    </source>
</evidence>
<dbReference type="EMBL" id="QRXG01000040">
    <property type="protein sequence ID" value="RGT77748.1"/>
    <property type="molecule type" value="Genomic_DNA"/>
</dbReference>
<dbReference type="EMBL" id="QSES01000047">
    <property type="protein sequence ID" value="RGZ88074.1"/>
    <property type="molecule type" value="Genomic_DNA"/>
</dbReference>
<evidence type="ECO:0000313" key="1">
    <source>
        <dbReference type="EMBL" id="RGT77748.1"/>
    </source>
</evidence>